<proteinExistence type="predicted"/>
<evidence type="ECO:0000313" key="1">
    <source>
        <dbReference type="EMBL" id="GIY90191.1"/>
    </source>
</evidence>
<protein>
    <recommendedName>
        <fullName evidence="3">Secreted protein</fullName>
    </recommendedName>
</protein>
<gene>
    <name evidence="1" type="ORF">CEXT_628931</name>
</gene>
<dbReference type="EMBL" id="BPLR01017299">
    <property type="protein sequence ID" value="GIY90191.1"/>
    <property type="molecule type" value="Genomic_DNA"/>
</dbReference>
<evidence type="ECO:0000313" key="2">
    <source>
        <dbReference type="Proteomes" id="UP001054945"/>
    </source>
</evidence>
<accession>A0AAV4X5S2</accession>
<evidence type="ECO:0008006" key="3">
    <source>
        <dbReference type="Google" id="ProtNLM"/>
    </source>
</evidence>
<dbReference type="AlphaFoldDB" id="A0AAV4X5S2"/>
<sequence>MDLQWLSCHVCVCASCLKPLSFFSGRGRRRWWPTQNAEISQSGAVLVIGNDGGSTRHGSGQSAAWYCGPRPGTGRRCILSLSLFSAFVSSSSVKVKPNHVLISIPEHIRLF</sequence>
<organism evidence="1 2">
    <name type="scientific">Caerostris extrusa</name>
    <name type="common">Bark spider</name>
    <name type="synonym">Caerostris bankana</name>
    <dbReference type="NCBI Taxonomy" id="172846"/>
    <lineage>
        <taxon>Eukaryota</taxon>
        <taxon>Metazoa</taxon>
        <taxon>Ecdysozoa</taxon>
        <taxon>Arthropoda</taxon>
        <taxon>Chelicerata</taxon>
        <taxon>Arachnida</taxon>
        <taxon>Araneae</taxon>
        <taxon>Araneomorphae</taxon>
        <taxon>Entelegynae</taxon>
        <taxon>Araneoidea</taxon>
        <taxon>Araneidae</taxon>
        <taxon>Caerostris</taxon>
    </lineage>
</organism>
<reference evidence="1 2" key="1">
    <citation type="submission" date="2021-06" db="EMBL/GenBank/DDBJ databases">
        <title>Caerostris extrusa draft genome.</title>
        <authorList>
            <person name="Kono N."/>
            <person name="Arakawa K."/>
        </authorList>
    </citation>
    <scope>NUCLEOTIDE SEQUENCE [LARGE SCALE GENOMIC DNA]</scope>
</reference>
<dbReference type="Proteomes" id="UP001054945">
    <property type="component" value="Unassembled WGS sequence"/>
</dbReference>
<keyword evidence="2" id="KW-1185">Reference proteome</keyword>
<name>A0AAV4X5S2_CAEEX</name>
<comment type="caution">
    <text evidence="1">The sequence shown here is derived from an EMBL/GenBank/DDBJ whole genome shotgun (WGS) entry which is preliminary data.</text>
</comment>